<dbReference type="PANTHER" id="PTHR22093">
    <property type="entry name" value="LEUKOCYTE RECEPTOR CLUSTER LRC MEMBER 1"/>
    <property type="match status" value="1"/>
</dbReference>
<comment type="caution">
    <text evidence="3">The sequence shown here is derived from an EMBL/GenBank/DDBJ whole genome shotgun (WGS) entry which is preliminary data.</text>
</comment>
<feature type="region of interest" description="Disordered" evidence="1">
    <location>
        <begin position="167"/>
        <end position="299"/>
    </location>
</feature>
<dbReference type="AlphaFoldDB" id="A0AAV5GKF1"/>
<evidence type="ECO:0000259" key="2">
    <source>
        <dbReference type="SMART" id="SM01083"/>
    </source>
</evidence>
<keyword evidence="4" id="KW-1185">Reference proteome</keyword>
<dbReference type="PANTHER" id="PTHR22093:SF0">
    <property type="entry name" value="LEUKOCYTE RECEPTOR CLUSTER MEMBER 1"/>
    <property type="match status" value="1"/>
</dbReference>
<evidence type="ECO:0000256" key="1">
    <source>
        <dbReference type="SAM" id="MobiDB-lite"/>
    </source>
</evidence>
<feature type="compositionally biased region" description="Low complexity" evidence="1">
    <location>
        <begin position="259"/>
        <end position="280"/>
    </location>
</feature>
<dbReference type="InterPro" id="IPR019339">
    <property type="entry name" value="CIR_N_dom"/>
</dbReference>
<feature type="compositionally biased region" description="Basic and acidic residues" evidence="1">
    <location>
        <begin position="99"/>
        <end position="110"/>
    </location>
</feature>
<name>A0AAV5GKF1_9BASI</name>
<feature type="compositionally biased region" description="Basic and acidic residues" evidence="1">
    <location>
        <begin position="174"/>
        <end position="203"/>
    </location>
</feature>
<evidence type="ECO:0000313" key="4">
    <source>
        <dbReference type="Proteomes" id="UP001342314"/>
    </source>
</evidence>
<dbReference type="EMBL" id="BQKY01000013">
    <property type="protein sequence ID" value="GJN93095.1"/>
    <property type="molecule type" value="Genomic_DNA"/>
</dbReference>
<sequence length="299" mass="33606">MGLKLLQHKSWHVYSAENIARVQRDEARAAAQEHENEQRTLVADSEARLERMRARTKKRRRDGDDEGERALERQLKGKGRAEEEDEPEEQDVRAVVIRPEGHDDKDKGKAQNDSMTTNGHLNFWAELEAGGQPGSSKLESRLKKVLAEEPDDSLTKVYLAKKGEGEPVGWYASKDGKTERERKEGIETTLERTYRDNESKRLSDPLALMNSYLQRRTDVLSGKPLSSPREPSTRDRYPEPRRRSQGSSSRERWDDTPRSSASGSTARSSSSSAAAAAAAAPFEPVLPSLLPPKHQPRVV</sequence>
<protein>
    <recommendedName>
        <fullName evidence="2">CBF1-interacting co-repressor CIR N-terminal domain-containing protein</fullName>
    </recommendedName>
</protein>
<proteinExistence type="predicted"/>
<feature type="compositionally biased region" description="Basic and acidic residues" evidence="1">
    <location>
        <begin position="231"/>
        <end position="242"/>
    </location>
</feature>
<evidence type="ECO:0000313" key="3">
    <source>
        <dbReference type="EMBL" id="GJN93095.1"/>
    </source>
</evidence>
<feature type="compositionally biased region" description="Basic and acidic residues" evidence="1">
    <location>
        <begin position="25"/>
        <end position="38"/>
    </location>
</feature>
<gene>
    <name evidence="3" type="ORF">Rhopal_006140-T1</name>
</gene>
<feature type="compositionally biased region" description="Basic and acidic residues" evidence="1">
    <location>
        <begin position="68"/>
        <end position="81"/>
    </location>
</feature>
<feature type="region of interest" description="Disordered" evidence="1">
    <location>
        <begin position="25"/>
        <end position="117"/>
    </location>
</feature>
<accession>A0AAV5GKF1</accession>
<feature type="domain" description="CBF1-interacting co-repressor CIR N-terminal" evidence="2">
    <location>
        <begin position="10"/>
        <end position="46"/>
    </location>
</feature>
<dbReference type="InterPro" id="IPR039875">
    <property type="entry name" value="LENG1-like"/>
</dbReference>
<dbReference type="Proteomes" id="UP001342314">
    <property type="component" value="Unassembled WGS sequence"/>
</dbReference>
<reference evidence="3 4" key="1">
    <citation type="submission" date="2021-12" db="EMBL/GenBank/DDBJ databases">
        <title>High titer production of polyol ester of fatty acids by Rhodotorula paludigena BS15 towards product separation-free biomass refinery.</title>
        <authorList>
            <person name="Mano J."/>
            <person name="Ono H."/>
            <person name="Tanaka T."/>
            <person name="Naito K."/>
            <person name="Sushida H."/>
            <person name="Ike M."/>
            <person name="Tokuyasu K."/>
            <person name="Kitaoka M."/>
        </authorList>
    </citation>
    <scope>NUCLEOTIDE SEQUENCE [LARGE SCALE GENOMIC DNA]</scope>
    <source>
        <strain evidence="3 4">BS15</strain>
    </source>
</reference>
<dbReference type="SMART" id="SM01083">
    <property type="entry name" value="Cir_N"/>
    <property type="match status" value="1"/>
</dbReference>
<organism evidence="3 4">
    <name type="scientific">Rhodotorula paludigena</name>
    <dbReference type="NCBI Taxonomy" id="86838"/>
    <lineage>
        <taxon>Eukaryota</taxon>
        <taxon>Fungi</taxon>
        <taxon>Dikarya</taxon>
        <taxon>Basidiomycota</taxon>
        <taxon>Pucciniomycotina</taxon>
        <taxon>Microbotryomycetes</taxon>
        <taxon>Sporidiobolales</taxon>
        <taxon>Sporidiobolaceae</taxon>
        <taxon>Rhodotorula</taxon>
    </lineage>
</organism>